<sequence length="107" mass="12033">PIQPDLNGCSILEWKAAGLLLSAAQTFSAFLNAPSSTCNSIKNDPKACVVKPRNKMHTFPACWSIDRSRLQLSAYRFALLYCWGRATPLRCDERRMNKQIVTSRSVE</sequence>
<reference evidence="2" key="1">
    <citation type="journal article" date="2012" name="Nat. Genet.">
        <title>Lifestyle transitions in plant pathogenic Colletotrichum fungi deciphered by genome and transcriptome analyses.</title>
        <authorList>
            <person name="O'Connell R.J."/>
            <person name="Thon M.R."/>
            <person name="Hacquard S."/>
            <person name="Amyotte S.G."/>
            <person name="Kleemann J."/>
            <person name="Torres M.F."/>
            <person name="Damm U."/>
            <person name="Buiate E.A."/>
            <person name="Epstein L."/>
            <person name="Alkan N."/>
            <person name="Altmueller J."/>
            <person name="Alvarado-Balderrama L."/>
            <person name="Bauser C.A."/>
            <person name="Becker C."/>
            <person name="Birren B.W."/>
            <person name="Chen Z."/>
            <person name="Choi J."/>
            <person name="Crouch J.A."/>
            <person name="Duvick J.P."/>
            <person name="Farman M.A."/>
            <person name="Gan P."/>
            <person name="Heiman D."/>
            <person name="Henrissat B."/>
            <person name="Howard R.J."/>
            <person name="Kabbage M."/>
            <person name="Koch C."/>
            <person name="Kracher B."/>
            <person name="Kubo Y."/>
            <person name="Law A.D."/>
            <person name="Lebrun M.-H."/>
            <person name="Lee Y.-H."/>
            <person name="Miyara I."/>
            <person name="Moore N."/>
            <person name="Neumann U."/>
            <person name="Nordstroem K."/>
            <person name="Panaccione D.G."/>
            <person name="Panstruga R."/>
            <person name="Place M."/>
            <person name="Proctor R.H."/>
            <person name="Prusky D."/>
            <person name="Rech G."/>
            <person name="Reinhardt R."/>
            <person name="Rollins J.A."/>
            <person name="Rounsley S."/>
            <person name="Schardl C.L."/>
            <person name="Schwartz D.C."/>
            <person name="Shenoy N."/>
            <person name="Shirasu K."/>
            <person name="Sikhakolli U.R."/>
            <person name="Stueber K."/>
            <person name="Sukno S.A."/>
            <person name="Sweigard J.A."/>
            <person name="Takano Y."/>
            <person name="Takahara H."/>
            <person name="Trail F."/>
            <person name="van der Does H.C."/>
            <person name="Voll L.M."/>
            <person name="Will I."/>
            <person name="Young S."/>
            <person name="Zeng Q."/>
            <person name="Zhang J."/>
            <person name="Zhou S."/>
            <person name="Dickman M.B."/>
            <person name="Schulze-Lefert P."/>
            <person name="Ver Loren van Themaat E."/>
            <person name="Ma L.-J."/>
            <person name="Vaillancourt L.J."/>
        </authorList>
    </citation>
    <scope>NUCLEOTIDE SEQUENCE [LARGE SCALE GENOMIC DNA]</scope>
    <source>
        <strain evidence="2">IMI 349063</strain>
    </source>
</reference>
<evidence type="ECO:0000313" key="1">
    <source>
        <dbReference type="EMBL" id="CCF35260.1"/>
    </source>
</evidence>
<gene>
    <name evidence="1" type="ORF">CH063_07083</name>
</gene>
<dbReference type="HOGENOM" id="CLU_2216081_0_0_1"/>
<organism evidence="1 2">
    <name type="scientific">Colletotrichum higginsianum (strain IMI 349063)</name>
    <name type="common">Crucifer anthracnose fungus</name>
    <dbReference type="NCBI Taxonomy" id="759273"/>
    <lineage>
        <taxon>Eukaryota</taxon>
        <taxon>Fungi</taxon>
        <taxon>Dikarya</taxon>
        <taxon>Ascomycota</taxon>
        <taxon>Pezizomycotina</taxon>
        <taxon>Sordariomycetes</taxon>
        <taxon>Hypocreomycetidae</taxon>
        <taxon>Glomerellales</taxon>
        <taxon>Glomerellaceae</taxon>
        <taxon>Colletotrichum</taxon>
        <taxon>Colletotrichum destructivum species complex</taxon>
    </lineage>
</organism>
<dbReference type="AlphaFoldDB" id="H1V4V8"/>
<dbReference type="EMBL" id="CACQ02001464">
    <property type="protein sequence ID" value="CCF35260.1"/>
    <property type="molecule type" value="Genomic_DNA"/>
</dbReference>
<name>H1V4V8_COLHI</name>
<protein>
    <submittedName>
        <fullName evidence="1">Uncharacterized protein</fullName>
    </submittedName>
</protein>
<proteinExistence type="predicted"/>
<accession>H1V4V8</accession>
<dbReference type="Proteomes" id="UP000007174">
    <property type="component" value="Unassembled WGS sequence"/>
</dbReference>
<feature type="non-terminal residue" evidence="1">
    <location>
        <position position="1"/>
    </location>
</feature>
<evidence type="ECO:0000313" key="2">
    <source>
        <dbReference type="Proteomes" id="UP000007174"/>
    </source>
</evidence>